<comment type="caution">
    <text evidence="2">The sequence shown here is derived from an EMBL/GenBank/DDBJ whole genome shotgun (WGS) entry which is preliminary data.</text>
</comment>
<feature type="compositionally biased region" description="Polar residues" evidence="1">
    <location>
        <begin position="360"/>
        <end position="371"/>
    </location>
</feature>
<feature type="region of interest" description="Disordered" evidence="1">
    <location>
        <begin position="263"/>
        <end position="407"/>
    </location>
</feature>
<evidence type="ECO:0000313" key="2">
    <source>
        <dbReference type="EMBL" id="KAK7435346.1"/>
    </source>
</evidence>
<proteinExistence type="predicted"/>
<feature type="region of interest" description="Disordered" evidence="1">
    <location>
        <begin position="1"/>
        <end position="95"/>
    </location>
</feature>
<dbReference type="Proteomes" id="UP001498398">
    <property type="component" value="Unassembled WGS sequence"/>
</dbReference>
<sequence>MKRTRRTVAPSSESDTENQPPAKRARNKPVIDAHQHSMARLRALSKSSHQAVLTKPKVASSSKVTSTSAAEKEANAGLKSTKSTSAKSKKQEPRGKSIRFGSVVMIPCGTNRIKGLPYFQLSEPDNITALRVQELNTEGMAAINFRDGFYIKEEDSFEDIMEFVSTHLSRPFKYLEEHLGEIDPVPNPYYKLTTDPKSHKTCPPFILCVKDKAKVKIVPGSGGLFPDGRLIVQISGAKRKGSWTDNHLIFLSLVEIPHDLRVEWSRGNDPDPCDYVPSSRRSTRKGKGKAKAVVESESESESHDGQGSGIEEADVESGVEDNIDASDPFQEDDLTSSTHDISDEDVRSSSPVIKQEQRQTRSMTSSAQVPSSPAPINISSDDDFMSTPELSTFPSPSPHPPCPQPSFITRSLAEQFRADSIFGNNVFTSGSREFNF</sequence>
<keyword evidence="3" id="KW-1185">Reference proteome</keyword>
<name>A0ABR1INN6_9AGAR</name>
<gene>
    <name evidence="2" type="ORF">VKT23_019697</name>
</gene>
<feature type="compositionally biased region" description="Basic residues" evidence="1">
    <location>
        <begin position="281"/>
        <end position="290"/>
    </location>
</feature>
<reference evidence="2 3" key="1">
    <citation type="submission" date="2024-01" db="EMBL/GenBank/DDBJ databases">
        <title>A draft genome for the cacao thread blight pathogen Marasmiellus scandens.</title>
        <authorList>
            <person name="Baruah I.K."/>
            <person name="Leung J."/>
            <person name="Bukari Y."/>
            <person name="Amoako-Attah I."/>
            <person name="Meinhardt L.W."/>
            <person name="Bailey B.A."/>
            <person name="Cohen S.P."/>
        </authorList>
    </citation>
    <scope>NUCLEOTIDE SEQUENCE [LARGE SCALE GENOMIC DNA]</scope>
    <source>
        <strain evidence="2 3">GH-19</strain>
    </source>
</reference>
<feature type="compositionally biased region" description="Acidic residues" evidence="1">
    <location>
        <begin position="311"/>
        <end position="334"/>
    </location>
</feature>
<evidence type="ECO:0000313" key="3">
    <source>
        <dbReference type="Proteomes" id="UP001498398"/>
    </source>
</evidence>
<feature type="compositionally biased region" description="Low complexity" evidence="1">
    <location>
        <begin position="54"/>
        <end position="69"/>
    </location>
</feature>
<accession>A0ABR1INN6</accession>
<organism evidence="2 3">
    <name type="scientific">Marasmiellus scandens</name>
    <dbReference type="NCBI Taxonomy" id="2682957"/>
    <lineage>
        <taxon>Eukaryota</taxon>
        <taxon>Fungi</taxon>
        <taxon>Dikarya</taxon>
        <taxon>Basidiomycota</taxon>
        <taxon>Agaricomycotina</taxon>
        <taxon>Agaricomycetes</taxon>
        <taxon>Agaricomycetidae</taxon>
        <taxon>Agaricales</taxon>
        <taxon>Marasmiineae</taxon>
        <taxon>Omphalotaceae</taxon>
        <taxon>Marasmiellus</taxon>
    </lineage>
</organism>
<protein>
    <submittedName>
        <fullName evidence="2">Uncharacterized protein</fullName>
    </submittedName>
</protein>
<evidence type="ECO:0000256" key="1">
    <source>
        <dbReference type="SAM" id="MobiDB-lite"/>
    </source>
</evidence>
<feature type="compositionally biased region" description="Polar residues" evidence="1">
    <location>
        <begin position="9"/>
        <end position="19"/>
    </location>
</feature>
<feature type="compositionally biased region" description="Pro residues" evidence="1">
    <location>
        <begin position="395"/>
        <end position="404"/>
    </location>
</feature>
<dbReference type="EMBL" id="JBANRG010000108">
    <property type="protein sequence ID" value="KAK7435346.1"/>
    <property type="molecule type" value="Genomic_DNA"/>
</dbReference>